<proteinExistence type="inferred from homology"/>
<dbReference type="RefSeq" id="WP_073608376.1">
    <property type="nucleotide sequence ID" value="NZ_MRCG01000006.1"/>
</dbReference>
<feature type="signal peptide" evidence="7">
    <location>
        <begin position="1"/>
        <end position="24"/>
    </location>
</feature>
<organism evidence="8 9">
    <name type="scientific">Phormidium tenue NIES-30</name>
    <dbReference type="NCBI Taxonomy" id="549789"/>
    <lineage>
        <taxon>Bacteria</taxon>
        <taxon>Bacillati</taxon>
        <taxon>Cyanobacteriota</taxon>
        <taxon>Cyanophyceae</taxon>
        <taxon>Oscillatoriophycideae</taxon>
        <taxon>Oscillatoriales</taxon>
        <taxon>Oscillatoriaceae</taxon>
        <taxon>Phormidium</taxon>
    </lineage>
</organism>
<keyword evidence="3 7" id="KW-0249">Electron transport</keyword>
<keyword evidence="6 7" id="KW-0604">Photosystem II</keyword>
<reference evidence="8 9" key="1">
    <citation type="submission" date="2016-11" db="EMBL/GenBank/DDBJ databases">
        <title>Draft Genome Sequences of Nine Cyanobacterial Strains from Diverse Habitats.</title>
        <authorList>
            <person name="Zhu T."/>
            <person name="Hou S."/>
            <person name="Lu X."/>
            <person name="Hess W.R."/>
        </authorList>
    </citation>
    <scope>NUCLEOTIDE SEQUENCE [LARGE SCALE GENOMIC DNA]</scope>
    <source>
        <strain evidence="8 9">NIES-30</strain>
    </source>
</reference>
<evidence type="ECO:0000313" key="9">
    <source>
        <dbReference type="Proteomes" id="UP000185557"/>
    </source>
</evidence>
<dbReference type="EMBL" id="MRCG01000006">
    <property type="protein sequence ID" value="OKH48449.1"/>
    <property type="molecule type" value="Genomic_DNA"/>
</dbReference>
<dbReference type="GO" id="GO:0042549">
    <property type="term" value="P:photosystem II stabilization"/>
    <property type="evidence" value="ECO:0007669"/>
    <property type="project" value="InterPro"/>
</dbReference>
<evidence type="ECO:0000256" key="2">
    <source>
        <dbReference type="ARBA" id="ARBA00010827"/>
    </source>
</evidence>
<dbReference type="AlphaFoldDB" id="A0A1U7J6F6"/>
<dbReference type="GO" id="GO:0009654">
    <property type="term" value="C:photosystem II oxygen evolving complex"/>
    <property type="evidence" value="ECO:0007669"/>
    <property type="project" value="InterPro"/>
</dbReference>
<dbReference type="Gene3D" id="1.10.150.320">
    <property type="entry name" value="Photosystem II 12 kDa extrinsic protein"/>
    <property type="match status" value="1"/>
</dbReference>
<keyword evidence="7" id="KW-0813">Transport</keyword>
<dbReference type="HAMAP" id="MF_00589">
    <property type="entry name" value="PSII_PsbU"/>
    <property type="match status" value="1"/>
</dbReference>
<comment type="similarity">
    <text evidence="2 7">Belongs to the PsbU family.</text>
</comment>
<sequence length="142" mass="15348" precursor="true">MKQLVGLLVALAVLFGWVSSPAVAQPISGADLLSAPFEATAWLAESPQNAVDAKLKTEYGAKLDLNNANVQGFRKFPGLYPTLARKILLNAPYESVDDVLDLPGLSEPQLEILRKNLDNFTVTVPDSAFVEGGDRFNNGVYK</sequence>
<dbReference type="GO" id="GO:0015979">
    <property type="term" value="P:photosynthesis"/>
    <property type="evidence" value="ECO:0007669"/>
    <property type="project" value="UniProtKB-UniRule"/>
</dbReference>
<keyword evidence="7" id="KW-0732">Signal</keyword>
<keyword evidence="9" id="KW-1185">Reference proteome</keyword>
<protein>
    <recommendedName>
        <fullName evidence="7">Photosystem II extrinsic protein U</fullName>
        <shortName evidence="7">PSII-U</shortName>
        <shortName evidence="7">PsbU</shortName>
    </recommendedName>
    <alternativeName>
        <fullName evidence="7">Photosystem II 12 kDa extrinsic protein</fullName>
        <shortName evidence="7">PS II complex 12 kDa extrinsic protein</shortName>
    </alternativeName>
</protein>
<dbReference type="GO" id="GO:0031676">
    <property type="term" value="C:plasma membrane-derived thylakoid membrane"/>
    <property type="evidence" value="ECO:0007669"/>
    <property type="project" value="UniProtKB-SubCell"/>
</dbReference>
<comment type="function">
    <text evidence="7">One of the extrinsic, lumenal subunits of photosystem II (PSII). PSII is a light-driven water plastoquinone oxidoreductase, using light energy to abstract electrons from H(2)O, generating a proton gradient subsequently used for ATP formation. The extrinsic proteins stabilize the structure of photosystem II oxygen-evolving complex (OEC), the ion environment of oxygen evolution and protect the OEC against heat-induced inactivation.</text>
</comment>
<dbReference type="OrthoDB" id="463369at2"/>
<dbReference type="InterPro" id="IPR010527">
    <property type="entry name" value="PSII_PsbU"/>
</dbReference>
<dbReference type="GO" id="GO:0019898">
    <property type="term" value="C:extrinsic component of membrane"/>
    <property type="evidence" value="ECO:0007669"/>
    <property type="project" value="InterPro"/>
</dbReference>
<dbReference type="Pfam" id="PF06514">
    <property type="entry name" value="PsbU"/>
    <property type="match status" value="1"/>
</dbReference>
<comment type="subunit">
    <text evidence="7">PSII is composed of 1 copy each of membrane proteins PsbA, PsbB, PsbC, PsbD, PsbE, PsbF, PsbH, PsbI, PsbJ, PsbK, PsbL, PsbM, PsbT, PsbX, PsbY, PsbZ, Psb30/Ycf12, peripheral proteins PsbO, CyanoQ (PsbQ), PsbU, PsbV and a large number of cofactors. It forms dimeric complexes.</text>
</comment>
<gene>
    <name evidence="7" type="primary">psbU</name>
    <name evidence="8" type="ORF">NIES30_10555</name>
</gene>
<keyword evidence="5 7" id="KW-0472">Membrane</keyword>
<comment type="subcellular location">
    <subcellularLocation>
        <location evidence="7">Cellular thylakoid membrane</location>
        <topology evidence="7">Peripheral membrane protein</topology>
        <orientation evidence="7">Lumenal side</orientation>
    </subcellularLocation>
    <subcellularLocation>
        <location evidence="1">Membrane</location>
        <topology evidence="1">Peripheral membrane protein</topology>
    </subcellularLocation>
</comment>
<feature type="chain" id="PRO_5013408835" description="Photosystem II extrinsic protein U" evidence="7">
    <location>
        <begin position="25"/>
        <end position="142"/>
    </location>
</feature>
<evidence type="ECO:0000256" key="6">
    <source>
        <dbReference type="ARBA" id="ARBA00023276"/>
    </source>
</evidence>
<dbReference type="NCBIfam" id="NF002708">
    <property type="entry name" value="PRK02515.1"/>
    <property type="match status" value="1"/>
</dbReference>
<evidence type="ECO:0000313" key="8">
    <source>
        <dbReference type="EMBL" id="OKH48449.1"/>
    </source>
</evidence>
<evidence type="ECO:0000256" key="4">
    <source>
        <dbReference type="ARBA" id="ARBA00023078"/>
    </source>
</evidence>
<evidence type="ECO:0000256" key="7">
    <source>
        <dbReference type="HAMAP-Rule" id="MF_00589"/>
    </source>
</evidence>
<dbReference type="Proteomes" id="UP000185557">
    <property type="component" value="Unassembled WGS sequence"/>
</dbReference>
<evidence type="ECO:0000256" key="1">
    <source>
        <dbReference type="ARBA" id="ARBA00004170"/>
    </source>
</evidence>
<comment type="caution">
    <text evidence="8">The sequence shown here is derived from an EMBL/GenBank/DDBJ whole genome shotgun (WGS) entry which is preliminary data.</text>
</comment>
<evidence type="ECO:0000256" key="3">
    <source>
        <dbReference type="ARBA" id="ARBA00022982"/>
    </source>
</evidence>
<dbReference type="SUPFAM" id="SSF81585">
    <property type="entry name" value="PsbU/PolX domain-like"/>
    <property type="match status" value="1"/>
</dbReference>
<accession>A0A1U7J6F6</accession>
<dbReference type="STRING" id="549789.NIES30_10555"/>
<evidence type="ECO:0000256" key="5">
    <source>
        <dbReference type="ARBA" id="ARBA00023136"/>
    </source>
</evidence>
<name>A0A1U7J6F6_9CYAN</name>
<keyword evidence="4 7" id="KW-0793">Thylakoid</keyword>
<keyword evidence="7" id="KW-0602">Photosynthesis</keyword>